<dbReference type="Proteomes" id="UP000006546">
    <property type="component" value="Chromosome"/>
</dbReference>
<dbReference type="Pfam" id="PF02929">
    <property type="entry name" value="Bgal_small_N"/>
    <property type="match status" value="1"/>
</dbReference>
<dbReference type="SUPFAM" id="SSF49303">
    <property type="entry name" value="beta-Galactosidase/glucuronidase domain"/>
    <property type="match status" value="2"/>
</dbReference>
<evidence type="ECO:0000259" key="9">
    <source>
        <dbReference type="SMART" id="SM01038"/>
    </source>
</evidence>
<evidence type="ECO:0000256" key="1">
    <source>
        <dbReference type="ARBA" id="ARBA00001412"/>
    </source>
</evidence>
<dbReference type="InterPro" id="IPR036156">
    <property type="entry name" value="Beta-gal/glucu_dom_sf"/>
</dbReference>
<evidence type="ECO:0000313" key="11">
    <source>
        <dbReference type="Proteomes" id="UP000006546"/>
    </source>
</evidence>
<protein>
    <recommendedName>
        <fullName evidence="5">Beta-galactosidase</fullName>
        <ecNumber evidence="4">3.2.1.23</ecNumber>
    </recommendedName>
    <alternativeName>
        <fullName evidence="8">Lactase</fullName>
    </alternativeName>
</protein>
<dbReference type="AlphaFoldDB" id="F4LL95"/>
<dbReference type="EC" id="3.2.1.23" evidence="4"/>
<dbReference type="Gene3D" id="2.70.98.10">
    <property type="match status" value="1"/>
</dbReference>
<dbReference type="InterPro" id="IPR008979">
    <property type="entry name" value="Galactose-bd-like_sf"/>
</dbReference>
<proteinExistence type="inferred from homology"/>
<dbReference type="SUPFAM" id="SSF74650">
    <property type="entry name" value="Galactose mutarotase-like"/>
    <property type="match status" value="1"/>
</dbReference>
<evidence type="ECO:0000313" key="10">
    <source>
        <dbReference type="EMBL" id="AEE15573.1"/>
    </source>
</evidence>
<organism evidence="10 11">
    <name type="scientific">Treponema brennaborense (strain DSM 12168 / CIP 105900 / DD5/3)</name>
    <dbReference type="NCBI Taxonomy" id="906968"/>
    <lineage>
        <taxon>Bacteria</taxon>
        <taxon>Pseudomonadati</taxon>
        <taxon>Spirochaetota</taxon>
        <taxon>Spirochaetia</taxon>
        <taxon>Spirochaetales</taxon>
        <taxon>Treponemataceae</taxon>
        <taxon>Treponema</taxon>
    </lineage>
</organism>
<dbReference type="PRINTS" id="PR00132">
    <property type="entry name" value="GLHYDRLASE2"/>
</dbReference>
<dbReference type="InterPro" id="IPR006102">
    <property type="entry name" value="Ig-like_GH2"/>
</dbReference>
<dbReference type="OrthoDB" id="9801077at2"/>
<dbReference type="SMART" id="SM01038">
    <property type="entry name" value="Bgal_small_N"/>
    <property type="match status" value="1"/>
</dbReference>
<dbReference type="PANTHER" id="PTHR46323:SF2">
    <property type="entry name" value="BETA-GALACTOSIDASE"/>
    <property type="match status" value="1"/>
</dbReference>
<evidence type="ECO:0000256" key="3">
    <source>
        <dbReference type="ARBA" id="ARBA00007401"/>
    </source>
</evidence>
<dbReference type="InterPro" id="IPR017853">
    <property type="entry name" value="GH"/>
</dbReference>
<keyword evidence="11" id="KW-1185">Reference proteome</keyword>
<dbReference type="InterPro" id="IPR006103">
    <property type="entry name" value="Glyco_hydro_2_cat"/>
</dbReference>
<dbReference type="InterPro" id="IPR006101">
    <property type="entry name" value="Glyco_hydro_2"/>
</dbReference>
<evidence type="ECO:0000256" key="4">
    <source>
        <dbReference type="ARBA" id="ARBA00012756"/>
    </source>
</evidence>
<dbReference type="GO" id="GO:0005990">
    <property type="term" value="P:lactose catabolic process"/>
    <property type="evidence" value="ECO:0007669"/>
    <property type="project" value="TreeGrafter"/>
</dbReference>
<dbReference type="InterPro" id="IPR013783">
    <property type="entry name" value="Ig-like_fold"/>
</dbReference>
<comment type="catalytic activity">
    <reaction evidence="1">
        <text>Hydrolysis of terminal non-reducing beta-D-galactose residues in beta-D-galactosides.</text>
        <dbReference type="EC" id="3.2.1.23"/>
    </reaction>
</comment>
<dbReference type="GO" id="GO:0030246">
    <property type="term" value="F:carbohydrate binding"/>
    <property type="evidence" value="ECO:0007669"/>
    <property type="project" value="InterPro"/>
</dbReference>
<evidence type="ECO:0000256" key="6">
    <source>
        <dbReference type="ARBA" id="ARBA00022801"/>
    </source>
</evidence>
<dbReference type="Pfam" id="PF00703">
    <property type="entry name" value="Glyco_hydro_2"/>
    <property type="match status" value="1"/>
</dbReference>
<dbReference type="SUPFAM" id="SSF49785">
    <property type="entry name" value="Galactose-binding domain-like"/>
    <property type="match status" value="1"/>
</dbReference>
<dbReference type="Gene3D" id="2.60.40.10">
    <property type="entry name" value="Immunoglobulins"/>
    <property type="match status" value="2"/>
</dbReference>
<comment type="cofactor">
    <cofactor evidence="2">
        <name>Na(+)</name>
        <dbReference type="ChEBI" id="CHEBI:29101"/>
    </cofactor>
</comment>
<dbReference type="InterPro" id="IPR011013">
    <property type="entry name" value="Gal_mutarotase_sf_dom"/>
</dbReference>
<dbReference type="PROSITE" id="PS00608">
    <property type="entry name" value="GLYCOSYL_HYDROL_F2_2"/>
    <property type="match status" value="1"/>
</dbReference>
<dbReference type="InterPro" id="IPR014718">
    <property type="entry name" value="GH-type_carb-bd"/>
</dbReference>
<dbReference type="GO" id="GO:0009341">
    <property type="term" value="C:beta-galactosidase complex"/>
    <property type="evidence" value="ECO:0007669"/>
    <property type="project" value="InterPro"/>
</dbReference>
<dbReference type="KEGG" id="tbe:Trebr_0119"/>
<accession>F4LL95</accession>
<keyword evidence="6 10" id="KW-0378">Hydrolase</keyword>
<dbReference type="eggNOG" id="COG3250">
    <property type="taxonomic scope" value="Bacteria"/>
</dbReference>
<dbReference type="GO" id="GO:0004565">
    <property type="term" value="F:beta-galactosidase activity"/>
    <property type="evidence" value="ECO:0007669"/>
    <property type="project" value="UniProtKB-EC"/>
</dbReference>
<dbReference type="Pfam" id="PF16353">
    <property type="entry name" value="LacZ_4"/>
    <property type="match status" value="1"/>
</dbReference>
<evidence type="ECO:0000256" key="8">
    <source>
        <dbReference type="ARBA" id="ARBA00032230"/>
    </source>
</evidence>
<comment type="similarity">
    <text evidence="3">Belongs to the glycosyl hydrolase 2 family.</text>
</comment>
<sequence length="1055" mass="118961">MNIPNVTPLWENPEIQELNRLPMRSPLLPFASITEAVADAYAGPEFRDFSANDYCLSLDGQWLFSFHAGPDEPIPVFPPENAAPITVPGTWSLQGYDKPHYTNVQMPFAELPPRAPKANPTGVYYKTVTFPAQWRERRVVLHIGSAESICMVYVNGEFVGAGKDSRLPSEFDITPFIHYDTQNDICIKVIRYSDASYVEDQDQWWFGGIHRSVYLYSTERQYIQDISAIPSHAAVQNDCTNTDRTASLTLHIALAGDLHAGTGIGNAPTDAEIRTAKYDTFDITCALYPFTLPSSAAEATEFARNVLPITQTVRSFTCNYRTNSCVAEIPLTILNPAEWSHETPALYVVAVSIHKDGRHLESTAFCTGFRSVTVAERELRINGRAIYIKGVNRHEHDEHTGKTLSVQSMLKDIQLLKRHNFNAVRTCHYPNDERWYELCDRYGIYLTDEANIENHCFYDQLCRDARWTYAYSSRIQRMVLRDKNHPSVIVWSLGNESGDGENHVACGAWIRRRDPSRPIHYEGFIRPERGQGAYTLDSLARGKGLTDIVAPMYPPISLITDYATYRDDDRPLIMCEYSHAMGNSNGSLADYWEAIESHRGLQGGYIWDWIDQGIAAVSETGVKFWKYGGDFADKPCDYDFCLNGLLFPDQTPKPALAECKHVFAPVRMRSVPGIPFRYAIQNKFDFTALDILELEWTVCCDGSVLERGITELPRTLPGRTTEITLPVTQSTMNEGTTYVHCDFRLKHKTPWADAGFIVSSAEHILRETLPVFTGAPSDAACLAFIESITPCLFRVPTENDGLKTYFDRYGDSESAFYWKDKAVNPWLELDLLHLRYEKTTENESDNDVLFAESGNLIAGNNACSAYRNRFLGTYSLRALREKRDSAPVRLDVSFDLDPALPELPRVGISVRIPADTARIEWFGSGPHESYADRKTGAFLGYYAGSPAELEVPYIVPQENGNRTGVRDIILKGSREPFGIRCGSPLQFSAERYSPENMLNARHTDELKDTISQSGFWTLHVDCAQRGVGSAACGPDTLEQYRVRPGRYEMTLYLHR</sequence>
<dbReference type="Pfam" id="PF02837">
    <property type="entry name" value="Glyco_hydro_2_N"/>
    <property type="match status" value="1"/>
</dbReference>
<dbReference type="InterPro" id="IPR023232">
    <property type="entry name" value="Glyco_hydro_2_AS"/>
</dbReference>
<dbReference type="HOGENOM" id="CLU_002346_1_1_12"/>
<keyword evidence="7" id="KW-0326">Glycosidase</keyword>
<evidence type="ECO:0000256" key="2">
    <source>
        <dbReference type="ARBA" id="ARBA00001959"/>
    </source>
</evidence>
<dbReference type="InterPro" id="IPR006104">
    <property type="entry name" value="Glyco_hydro_2_N"/>
</dbReference>
<evidence type="ECO:0000256" key="5">
    <source>
        <dbReference type="ARBA" id="ARBA00013303"/>
    </source>
</evidence>
<dbReference type="InterPro" id="IPR032312">
    <property type="entry name" value="LacZ_4"/>
</dbReference>
<dbReference type="Gene3D" id="2.60.120.260">
    <property type="entry name" value="Galactose-binding domain-like"/>
    <property type="match status" value="1"/>
</dbReference>
<dbReference type="InterPro" id="IPR050347">
    <property type="entry name" value="Bact_Beta-galactosidase"/>
</dbReference>
<dbReference type="SUPFAM" id="SSF51445">
    <property type="entry name" value="(Trans)glycosidases"/>
    <property type="match status" value="1"/>
</dbReference>
<dbReference type="PANTHER" id="PTHR46323">
    <property type="entry name" value="BETA-GALACTOSIDASE"/>
    <property type="match status" value="1"/>
</dbReference>
<dbReference type="Gene3D" id="3.20.20.80">
    <property type="entry name" value="Glycosidases"/>
    <property type="match status" value="1"/>
</dbReference>
<reference evidence="11" key="1">
    <citation type="submission" date="2011-04" db="EMBL/GenBank/DDBJ databases">
        <title>The complete genome of Treponema brennaborense DSM 12168.</title>
        <authorList>
            <person name="Lucas S."/>
            <person name="Han J."/>
            <person name="Lapidus A."/>
            <person name="Bruce D."/>
            <person name="Goodwin L."/>
            <person name="Pitluck S."/>
            <person name="Peters L."/>
            <person name="Kyrpides N."/>
            <person name="Mavromatis K."/>
            <person name="Ivanova N."/>
            <person name="Mikhailova N."/>
            <person name="Pagani I."/>
            <person name="Teshima H."/>
            <person name="Detter J.C."/>
            <person name="Tapia R."/>
            <person name="Han C."/>
            <person name="Land M."/>
            <person name="Hauser L."/>
            <person name="Markowitz V."/>
            <person name="Cheng J.-F."/>
            <person name="Hugenholtz P."/>
            <person name="Woyke T."/>
            <person name="Wu D."/>
            <person name="Gronow S."/>
            <person name="Wellnitz S."/>
            <person name="Brambilla E."/>
            <person name="Klenk H.-P."/>
            <person name="Eisen J.A."/>
        </authorList>
    </citation>
    <scope>NUCLEOTIDE SEQUENCE [LARGE SCALE GENOMIC DNA]</scope>
    <source>
        <strain evidence="11">DSM 12168 / CIP 105900 / DD5/3</strain>
    </source>
</reference>
<feature type="domain" description="Beta galactosidase small chain/" evidence="9">
    <location>
        <begin position="770"/>
        <end position="1054"/>
    </location>
</feature>
<evidence type="ECO:0000256" key="7">
    <source>
        <dbReference type="ARBA" id="ARBA00023295"/>
    </source>
</evidence>
<dbReference type="EMBL" id="CP002696">
    <property type="protein sequence ID" value="AEE15573.1"/>
    <property type="molecule type" value="Genomic_DNA"/>
</dbReference>
<dbReference type="STRING" id="906968.Trebr_0119"/>
<gene>
    <name evidence="10" type="ordered locus">Trebr_0119</name>
</gene>
<dbReference type="RefSeq" id="WP_013757293.1">
    <property type="nucleotide sequence ID" value="NC_015500.1"/>
</dbReference>
<dbReference type="Pfam" id="PF02836">
    <property type="entry name" value="Glyco_hydro_2_C"/>
    <property type="match status" value="1"/>
</dbReference>
<name>F4LL95_TREBD</name>
<dbReference type="FunFam" id="3.20.20.80:FF:000018">
    <property type="entry name" value="Beta-galactosidase"/>
    <property type="match status" value="1"/>
</dbReference>
<dbReference type="InterPro" id="IPR004199">
    <property type="entry name" value="B-gal_small/dom_5"/>
</dbReference>